<evidence type="ECO:0000313" key="3">
    <source>
        <dbReference type="Proteomes" id="UP001151081"/>
    </source>
</evidence>
<keyword evidence="1" id="KW-1133">Transmembrane helix</keyword>
<reference evidence="2 3" key="1">
    <citation type="submission" date="2021-04" db="EMBL/GenBank/DDBJ databases">
        <title>Genome analysis of Polyangium sp.</title>
        <authorList>
            <person name="Li Y."/>
            <person name="Wang J."/>
        </authorList>
    </citation>
    <scope>NUCLEOTIDE SEQUENCE [LARGE SCALE GENOMIC DNA]</scope>
    <source>
        <strain evidence="2 3">SDU14</strain>
    </source>
</reference>
<comment type="caution">
    <text evidence="2">The sequence shown here is derived from an EMBL/GenBank/DDBJ whole genome shotgun (WGS) entry which is preliminary data.</text>
</comment>
<keyword evidence="1" id="KW-0472">Membrane</keyword>
<dbReference type="Proteomes" id="UP001151081">
    <property type="component" value="Unassembled WGS sequence"/>
</dbReference>
<dbReference type="EMBL" id="JAGTJJ010000030">
    <property type="protein sequence ID" value="MDC3985607.1"/>
    <property type="molecule type" value="Genomic_DNA"/>
</dbReference>
<dbReference type="AlphaFoldDB" id="A0A9X3X8E9"/>
<feature type="transmembrane region" description="Helical" evidence="1">
    <location>
        <begin position="86"/>
        <end position="105"/>
    </location>
</feature>
<feature type="transmembrane region" description="Helical" evidence="1">
    <location>
        <begin position="32"/>
        <end position="54"/>
    </location>
</feature>
<gene>
    <name evidence="2" type="ORF">KEG57_34325</name>
</gene>
<sequence>MSYDAPIWMLLNLLGCGLGVALIAAKRPGWGAIAAGLVAAAYMTKLRWMPAYAWSSTASYPVMPGWSHEHNIAAGAHERARWALELLAWAVPPLLVCAWGCVGAARKKKSRRPLFWILPTCVPSGVLLFWIVSAAFYWSSDDPRWSMGYLEEWREGGRQAAHGGSCYGFLVDQARLVGLVPEDNLARARSECGELCREQAARRSFNPGVLEEKCREAGLLP</sequence>
<keyword evidence="1" id="KW-0812">Transmembrane</keyword>
<proteinExistence type="predicted"/>
<keyword evidence="3" id="KW-1185">Reference proteome</keyword>
<organism evidence="2 3">
    <name type="scientific">Polyangium jinanense</name>
    <dbReference type="NCBI Taxonomy" id="2829994"/>
    <lineage>
        <taxon>Bacteria</taxon>
        <taxon>Pseudomonadati</taxon>
        <taxon>Myxococcota</taxon>
        <taxon>Polyangia</taxon>
        <taxon>Polyangiales</taxon>
        <taxon>Polyangiaceae</taxon>
        <taxon>Polyangium</taxon>
    </lineage>
</organism>
<evidence type="ECO:0000313" key="2">
    <source>
        <dbReference type="EMBL" id="MDC3985607.1"/>
    </source>
</evidence>
<feature type="transmembrane region" description="Helical" evidence="1">
    <location>
        <begin position="6"/>
        <end position="25"/>
    </location>
</feature>
<name>A0A9X3X8E9_9BACT</name>
<protein>
    <submittedName>
        <fullName evidence="2">Uncharacterized protein</fullName>
    </submittedName>
</protein>
<feature type="transmembrane region" description="Helical" evidence="1">
    <location>
        <begin position="114"/>
        <end position="138"/>
    </location>
</feature>
<evidence type="ECO:0000256" key="1">
    <source>
        <dbReference type="SAM" id="Phobius"/>
    </source>
</evidence>
<dbReference type="RefSeq" id="WP_272459213.1">
    <property type="nucleotide sequence ID" value="NZ_JAGTJJ010000030.1"/>
</dbReference>
<accession>A0A9X3X8E9</accession>